<dbReference type="GO" id="GO:0005615">
    <property type="term" value="C:extracellular space"/>
    <property type="evidence" value="ECO:0007669"/>
    <property type="project" value="TreeGrafter"/>
</dbReference>
<dbReference type="PANTHER" id="PTHR11610:SF173">
    <property type="entry name" value="LIPASE DOMAIN-CONTAINING PROTEIN-RELATED"/>
    <property type="match status" value="1"/>
</dbReference>
<sequence length="332" mass="36489">MRRSAVTLFLLYLPLFHAKSDDVFSNMTVGELPDGIRDQIVGMFSIRQSIMSHCDPPDVEGVDFLLYTRNNVREPIVLNPLDPVEVPTSLKSTVIIIHGFISTPNAVGLPKLRNAYLNKGGYNVIMVDWSKTAFTVHAVCSLPMIASQVARLVCLLDSKYNVPIETIHLVGHSLGAQMSGFIGQDTLEICQKHVGRITGLDPTGSVFFGAPIQDRLDPTDARFVQIIHTNGGMSGYLTQCGHVDFFVNCGTLQLNCMMLDFMKILETILNDLLCSHLISIDYMAESLSSDKFMGVSCSGCPFFCAEDESGRKEIMGEYTPNTTTGSFLVTVT</sequence>
<keyword evidence="5" id="KW-0732">Signal</keyword>
<dbReference type="SUPFAM" id="SSF53474">
    <property type="entry name" value="alpha/beta-Hydrolases"/>
    <property type="match status" value="1"/>
</dbReference>
<feature type="domain" description="Lipase" evidence="6">
    <location>
        <begin position="55"/>
        <end position="304"/>
    </location>
</feature>
<evidence type="ECO:0000256" key="4">
    <source>
        <dbReference type="RuleBase" id="RU004262"/>
    </source>
</evidence>
<dbReference type="EMBL" id="GEZM01093821">
    <property type="protein sequence ID" value="JAV56102.1"/>
    <property type="molecule type" value="Transcribed_RNA"/>
</dbReference>
<proteinExistence type="inferred from homology"/>
<dbReference type="PRINTS" id="PR00821">
    <property type="entry name" value="TAGLIPASE"/>
</dbReference>
<dbReference type="GO" id="GO:0016042">
    <property type="term" value="P:lipid catabolic process"/>
    <property type="evidence" value="ECO:0007669"/>
    <property type="project" value="TreeGrafter"/>
</dbReference>
<reference evidence="7" key="1">
    <citation type="journal article" date="2016" name="Sci. Rep.">
        <title>Molecular characterization of firefly nuptial gifts: a multi-omics approach sheds light on postcopulatory sexual selection.</title>
        <authorList>
            <person name="Al-Wathiqui N."/>
            <person name="Fallon T.R."/>
            <person name="South A."/>
            <person name="Weng J.K."/>
            <person name="Lewis S.M."/>
        </authorList>
    </citation>
    <scope>NUCLEOTIDE SEQUENCE</scope>
</reference>
<name>A0A1Y1K3T0_PHOPY</name>
<dbReference type="Pfam" id="PF00151">
    <property type="entry name" value="Lipase"/>
    <property type="match status" value="1"/>
</dbReference>
<dbReference type="InterPro" id="IPR013818">
    <property type="entry name" value="Lipase"/>
</dbReference>
<evidence type="ECO:0000256" key="3">
    <source>
        <dbReference type="ARBA" id="ARBA00022525"/>
    </source>
</evidence>
<evidence type="ECO:0000313" key="7">
    <source>
        <dbReference type="EMBL" id="JAV56102.1"/>
    </source>
</evidence>
<dbReference type="InterPro" id="IPR000734">
    <property type="entry name" value="TAG_lipase"/>
</dbReference>
<dbReference type="GO" id="GO:0016298">
    <property type="term" value="F:lipase activity"/>
    <property type="evidence" value="ECO:0007669"/>
    <property type="project" value="InterPro"/>
</dbReference>
<dbReference type="PANTHER" id="PTHR11610">
    <property type="entry name" value="LIPASE"/>
    <property type="match status" value="1"/>
</dbReference>
<dbReference type="InterPro" id="IPR029058">
    <property type="entry name" value="AB_hydrolase_fold"/>
</dbReference>
<protein>
    <recommendedName>
        <fullName evidence="6">Lipase domain-containing protein</fullName>
    </recommendedName>
</protein>
<dbReference type="AlphaFoldDB" id="A0A1Y1K3T0"/>
<dbReference type="Gene3D" id="3.40.50.1820">
    <property type="entry name" value="alpha/beta hydrolase"/>
    <property type="match status" value="1"/>
</dbReference>
<organism evidence="7">
    <name type="scientific">Photinus pyralis</name>
    <name type="common">Common eastern firefly</name>
    <name type="synonym">Lampyris pyralis</name>
    <dbReference type="NCBI Taxonomy" id="7054"/>
    <lineage>
        <taxon>Eukaryota</taxon>
        <taxon>Metazoa</taxon>
        <taxon>Ecdysozoa</taxon>
        <taxon>Arthropoda</taxon>
        <taxon>Hexapoda</taxon>
        <taxon>Insecta</taxon>
        <taxon>Pterygota</taxon>
        <taxon>Neoptera</taxon>
        <taxon>Endopterygota</taxon>
        <taxon>Coleoptera</taxon>
        <taxon>Polyphaga</taxon>
        <taxon>Elateriformia</taxon>
        <taxon>Elateroidea</taxon>
        <taxon>Lampyridae</taxon>
        <taxon>Lampyrinae</taxon>
        <taxon>Photinus</taxon>
    </lineage>
</organism>
<evidence type="ECO:0000259" key="6">
    <source>
        <dbReference type="Pfam" id="PF00151"/>
    </source>
</evidence>
<evidence type="ECO:0000256" key="2">
    <source>
        <dbReference type="ARBA" id="ARBA00010701"/>
    </source>
</evidence>
<evidence type="ECO:0000256" key="1">
    <source>
        <dbReference type="ARBA" id="ARBA00004613"/>
    </source>
</evidence>
<comment type="subcellular location">
    <subcellularLocation>
        <location evidence="1">Secreted</location>
    </subcellularLocation>
</comment>
<feature type="chain" id="PRO_5013095814" description="Lipase domain-containing protein" evidence="5">
    <location>
        <begin position="21"/>
        <end position="332"/>
    </location>
</feature>
<accession>A0A1Y1K3T0</accession>
<feature type="signal peptide" evidence="5">
    <location>
        <begin position="1"/>
        <end position="20"/>
    </location>
</feature>
<comment type="similarity">
    <text evidence="2 4">Belongs to the AB hydrolase superfamily. Lipase family.</text>
</comment>
<evidence type="ECO:0000256" key="5">
    <source>
        <dbReference type="SAM" id="SignalP"/>
    </source>
</evidence>
<keyword evidence="3" id="KW-0964">Secreted</keyword>
<dbReference type="GO" id="GO:0017171">
    <property type="term" value="F:serine hydrolase activity"/>
    <property type="evidence" value="ECO:0007669"/>
    <property type="project" value="TreeGrafter"/>
</dbReference>